<feature type="domain" description="Fibrinogen C-terminal" evidence="3">
    <location>
        <begin position="117"/>
        <end position="340"/>
    </location>
</feature>
<keyword evidence="4" id="KW-1185">Reference proteome</keyword>
<reference evidence="5 6" key="1">
    <citation type="submission" date="2025-04" db="UniProtKB">
        <authorList>
            <consortium name="RefSeq"/>
        </authorList>
    </citation>
    <scope>IDENTIFICATION</scope>
</reference>
<dbReference type="Gene3D" id="3.90.215.10">
    <property type="entry name" value="Gamma Fibrinogen, chain A, domain 1"/>
    <property type="match status" value="1"/>
</dbReference>
<gene>
    <name evidence="5 6" type="primary">LOC110986386</name>
</gene>
<keyword evidence="2" id="KW-0812">Transmembrane</keyword>
<dbReference type="InterPro" id="IPR014716">
    <property type="entry name" value="Fibrinogen_a/b/g_C_1"/>
</dbReference>
<keyword evidence="2" id="KW-0472">Membrane</keyword>
<dbReference type="PROSITE" id="PS51406">
    <property type="entry name" value="FIBRINOGEN_C_2"/>
    <property type="match status" value="1"/>
</dbReference>
<dbReference type="InterPro" id="IPR036056">
    <property type="entry name" value="Fibrinogen-like_C"/>
</dbReference>
<evidence type="ECO:0000313" key="4">
    <source>
        <dbReference type="Proteomes" id="UP000694845"/>
    </source>
</evidence>
<dbReference type="InterPro" id="IPR020837">
    <property type="entry name" value="Fibrinogen_CS"/>
</dbReference>
<dbReference type="PANTHER" id="PTHR19143">
    <property type="entry name" value="FIBRINOGEN/TENASCIN/ANGIOPOEITIN"/>
    <property type="match status" value="1"/>
</dbReference>
<evidence type="ECO:0000259" key="3">
    <source>
        <dbReference type="PROSITE" id="PS51406"/>
    </source>
</evidence>
<evidence type="ECO:0000313" key="6">
    <source>
        <dbReference type="RefSeq" id="XP_022103905.1"/>
    </source>
</evidence>
<evidence type="ECO:0000256" key="2">
    <source>
        <dbReference type="SAM" id="Phobius"/>
    </source>
</evidence>
<name>A0A8B7ZGB1_ACAPL</name>
<keyword evidence="1" id="KW-1015">Disulfide bond</keyword>
<dbReference type="Proteomes" id="UP000694845">
    <property type="component" value="Unplaced"/>
</dbReference>
<dbReference type="KEGG" id="aplc:110986386"/>
<dbReference type="PROSITE" id="PS00514">
    <property type="entry name" value="FIBRINOGEN_C_1"/>
    <property type="match status" value="1"/>
</dbReference>
<keyword evidence="2" id="KW-1133">Transmembrane helix</keyword>
<dbReference type="SUPFAM" id="SSF56496">
    <property type="entry name" value="Fibrinogen C-terminal domain-like"/>
    <property type="match status" value="1"/>
</dbReference>
<dbReference type="InterPro" id="IPR002181">
    <property type="entry name" value="Fibrinogen_a/b/g_C_dom"/>
</dbReference>
<dbReference type="OrthoDB" id="6121066at2759"/>
<sequence length="344" mass="38950">MKDPDAGFIAFHVMILWATVILVSGYQLNPRQQIMYAAENRALLGFAYARKSVHSRAICGWDCSRDERCKSFNLNDCNKMCELNLATRREHPGNFTAIPGSVYFDADEDTPLSSLTGISLNRYRSCKMLLDAGHRSSGIYTIYADAGCSLRVYCDMETDGGGWIVFQRRQDGSVDFYRNWTEYQSGFGDLSGEFWLGNDNLVTLTSDASGGTWEIRVDLGNLVGNTAWAKYSDFQISPGEYNLNIGQYDDNSTAGNALKYHNGCSFSTKDRDTDSCGSCNHAQSCSGAWWFKNCCDSHLNGPYYTNGYTSIWCKAVYWWHWKKTSYYSLKTCSMKMRETARKQY</sequence>
<protein>
    <submittedName>
        <fullName evidence="5">Fibrinogen-like protein A isoform X1</fullName>
    </submittedName>
    <submittedName>
        <fullName evidence="6">Fibrinogen-like protein A isoform X2</fullName>
    </submittedName>
</protein>
<dbReference type="CDD" id="cd00087">
    <property type="entry name" value="FReD"/>
    <property type="match status" value="1"/>
</dbReference>
<dbReference type="InterPro" id="IPR050373">
    <property type="entry name" value="Fibrinogen_C-term_domain"/>
</dbReference>
<dbReference type="RefSeq" id="XP_022103904.1">
    <property type="nucleotide sequence ID" value="XM_022248212.1"/>
</dbReference>
<dbReference type="NCBIfam" id="NF040941">
    <property type="entry name" value="GGGWT_bact"/>
    <property type="match status" value="1"/>
</dbReference>
<feature type="transmembrane region" description="Helical" evidence="2">
    <location>
        <begin position="6"/>
        <end position="26"/>
    </location>
</feature>
<dbReference type="GO" id="GO:0005615">
    <property type="term" value="C:extracellular space"/>
    <property type="evidence" value="ECO:0007669"/>
    <property type="project" value="TreeGrafter"/>
</dbReference>
<dbReference type="GeneID" id="110986386"/>
<evidence type="ECO:0000313" key="5">
    <source>
        <dbReference type="RefSeq" id="XP_022103904.1"/>
    </source>
</evidence>
<dbReference type="PANTHER" id="PTHR19143:SF458">
    <property type="entry name" value="FIBRINOGEN C-TERMINAL DOMAIN-CONTAINING PROTEIN-RELATED"/>
    <property type="match status" value="1"/>
</dbReference>
<dbReference type="InterPro" id="IPR003609">
    <property type="entry name" value="Pan_app"/>
</dbReference>
<proteinExistence type="predicted"/>
<dbReference type="Pfam" id="PF00147">
    <property type="entry name" value="Fibrinogen_C"/>
    <property type="match status" value="1"/>
</dbReference>
<accession>A0A8B7ZGB1</accession>
<dbReference type="SMART" id="SM00186">
    <property type="entry name" value="FBG"/>
    <property type="match status" value="1"/>
</dbReference>
<dbReference type="Pfam" id="PF00024">
    <property type="entry name" value="PAN_1"/>
    <property type="match status" value="1"/>
</dbReference>
<dbReference type="AlphaFoldDB" id="A0A8B7ZGB1"/>
<evidence type="ECO:0000256" key="1">
    <source>
        <dbReference type="ARBA" id="ARBA00023157"/>
    </source>
</evidence>
<organism evidence="4 6">
    <name type="scientific">Acanthaster planci</name>
    <name type="common">Crown-of-thorns starfish</name>
    <dbReference type="NCBI Taxonomy" id="133434"/>
    <lineage>
        <taxon>Eukaryota</taxon>
        <taxon>Metazoa</taxon>
        <taxon>Echinodermata</taxon>
        <taxon>Eleutherozoa</taxon>
        <taxon>Asterozoa</taxon>
        <taxon>Asteroidea</taxon>
        <taxon>Valvatacea</taxon>
        <taxon>Valvatida</taxon>
        <taxon>Acanthasteridae</taxon>
        <taxon>Acanthaster</taxon>
    </lineage>
</organism>
<dbReference type="RefSeq" id="XP_022103905.1">
    <property type="nucleotide sequence ID" value="XM_022248213.1"/>
</dbReference>